<dbReference type="InterPro" id="IPR036388">
    <property type="entry name" value="WH-like_DNA-bd_sf"/>
</dbReference>
<feature type="domain" description="WYL" evidence="2">
    <location>
        <begin position="146"/>
        <end position="212"/>
    </location>
</feature>
<accession>A0A0B7GWG3</accession>
<evidence type="ECO:0000259" key="1">
    <source>
        <dbReference type="Pfam" id="PF08279"/>
    </source>
</evidence>
<evidence type="ECO:0000313" key="3">
    <source>
        <dbReference type="EMBL" id="CEM60981.1"/>
    </source>
</evidence>
<dbReference type="PANTHER" id="PTHR34580:SF1">
    <property type="entry name" value="PROTEIN PAFC"/>
    <property type="match status" value="1"/>
</dbReference>
<feature type="domain" description="Helix-turn-helix type 11" evidence="1">
    <location>
        <begin position="31"/>
        <end position="62"/>
    </location>
</feature>
<sequence length="328" mass="38321">MSKTKRLEVNHLMLERLVYIHQELSAVSYPNCTQLAKKLECSVSTINRDIEFLRDRFYAPIIYDYTKRGYCYSRDYTLPFTALSPKDASILSQVKILLAHYKGTPLYKEVRDVLDMLLPQNVAYDTECMQRITVPPVPPIRIGEKVWNKVYTAMRNSAIIEFDYNGRHRTETTHRRVHPYQILIDEGLCFVFGFCELRNAERLFCLSRMRNLIVTKNKFRLPKDFDFSSRCGGGKFGSFIETTVQKYTIQFYGPARQYVKDYLWADDQKIIDYDDEGITEITFSSAQTYRVLEWVLSQGSNARPISPVFFVVEWKSEIKRMADSAGEN</sequence>
<name>A0A0B7GWG3_TREPH</name>
<proteinExistence type="predicted"/>
<dbReference type="InterPro" id="IPR013196">
    <property type="entry name" value="HTH_11"/>
</dbReference>
<dbReference type="OrthoDB" id="369264at2"/>
<evidence type="ECO:0000313" key="4">
    <source>
        <dbReference type="Proteomes" id="UP000042527"/>
    </source>
</evidence>
<dbReference type="Pfam" id="PF08279">
    <property type="entry name" value="HTH_11"/>
    <property type="match status" value="1"/>
</dbReference>
<reference evidence="4" key="1">
    <citation type="submission" date="2015-01" db="EMBL/GenBank/DDBJ databases">
        <authorList>
            <person name="Manzoor Shahid"/>
            <person name="Zubair Saima"/>
        </authorList>
    </citation>
    <scope>NUCLEOTIDE SEQUENCE [LARGE SCALE GENOMIC DNA]</scope>
    <source>
        <strain evidence="4">V1</strain>
    </source>
</reference>
<dbReference type="AlphaFoldDB" id="A0A0B7GWG3"/>
<dbReference type="GeneID" id="57753925"/>
<dbReference type="PANTHER" id="PTHR34580">
    <property type="match status" value="1"/>
</dbReference>
<dbReference type="InterPro" id="IPR026881">
    <property type="entry name" value="WYL_dom"/>
</dbReference>
<keyword evidence="4" id="KW-1185">Reference proteome</keyword>
<dbReference type="InterPro" id="IPR051534">
    <property type="entry name" value="CBASS_pafABC_assoc_protein"/>
</dbReference>
<gene>
    <name evidence="3" type="ORF">TPHV1_130019</name>
</gene>
<dbReference type="Pfam" id="PF13280">
    <property type="entry name" value="WYL"/>
    <property type="match status" value="1"/>
</dbReference>
<dbReference type="EMBL" id="CDNC01000005">
    <property type="protein sequence ID" value="CEM60981.1"/>
    <property type="molecule type" value="Genomic_DNA"/>
</dbReference>
<dbReference type="PROSITE" id="PS52050">
    <property type="entry name" value="WYL"/>
    <property type="match status" value="1"/>
</dbReference>
<dbReference type="Proteomes" id="UP000042527">
    <property type="component" value="Unassembled WGS sequence"/>
</dbReference>
<dbReference type="RefSeq" id="WP_024753248.1">
    <property type="nucleotide sequence ID" value="NZ_CDNC01000005.1"/>
</dbReference>
<dbReference type="Gene3D" id="1.10.10.10">
    <property type="entry name" value="Winged helix-like DNA-binding domain superfamily/Winged helix DNA-binding domain"/>
    <property type="match status" value="1"/>
</dbReference>
<protein>
    <submittedName>
        <fullName evidence="3">HTH domain protein</fullName>
    </submittedName>
</protein>
<evidence type="ECO:0000259" key="2">
    <source>
        <dbReference type="Pfam" id="PF13280"/>
    </source>
</evidence>
<organism evidence="3 4">
    <name type="scientific">Treponema phagedenis</name>
    <dbReference type="NCBI Taxonomy" id="162"/>
    <lineage>
        <taxon>Bacteria</taxon>
        <taxon>Pseudomonadati</taxon>
        <taxon>Spirochaetota</taxon>
        <taxon>Spirochaetia</taxon>
        <taxon>Spirochaetales</taxon>
        <taxon>Treponemataceae</taxon>
        <taxon>Treponema</taxon>
    </lineage>
</organism>